<sequence>MEASDNEIEGGHGRVSTGSALAVSTPKFKRCRVSTVRDFSPGCRTVTASNYSLTRQITVDHSSEGK</sequence>
<dbReference type="Proteomes" id="UP000828251">
    <property type="component" value="Unassembled WGS sequence"/>
</dbReference>
<evidence type="ECO:0000313" key="1">
    <source>
        <dbReference type="EMBL" id="KAH1063990.1"/>
    </source>
</evidence>
<comment type="caution">
    <text evidence="1">The sequence shown here is derived from an EMBL/GenBank/DDBJ whole genome shotgun (WGS) entry which is preliminary data.</text>
</comment>
<dbReference type="AlphaFoldDB" id="A0A9D3UX14"/>
<proteinExistence type="predicted"/>
<gene>
    <name evidence="1" type="ORF">J1N35_028977</name>
</gene>
<keyword evidence="2" id="KW-1185">Reference proteome</keyword>
<evidence type="ECO:0000313" key="2">
    <source>
        <dbReference type="Proteomes" id="UP000828251"/>
    </source>
</evidence>
<reference evidence="1 2" key="1">
    <citation type="journal article" date="2021" name="Plant Biotechnol. J.">
        <title>Multi-omics assisted identification of the key and species-specific regulatory components of drought-tolerant mechanisms in Gossypium stocksii.</title>
        <authorList>
            <person name="Yu D."/>
            <person name="Ke L."/>
            <person name="Zhang D."/>
            <person name="Wu Y."/>
            <person name="Sun Y."/>
            <person name="Mei J."/>
            <person name="Sun J."/>
            <person name="Sun Y."/>
        </authorList>
    </citation>
    <scope>NUCLEOTIDE SEQUENCE [LARGE SCALE GENOMIC DNA]</scope>
    <source>
        <strain evidence="2">cv. E1</strain>
        <tissue evidence="1">Leaf</tissue>
    </source>
</reference>
<name>A0A9D3UX14_9ROSI</name>
<protein>
    <submittedName>
        <fullName evidence="1">Uncharacterized protein</fullName>
    </submittedName>
</protein>
<organism evidence="1 2">
    <name type="scientific">Gossypium stocksii</name>
    <dbReference type="NCBI Taxonomy" id="47602"/>
    <lineage>
        <taxon>Eukaryota</taxon>
        <taxon>Viridiplantae</taxon>
        <taxon>Streptophyta</taxon>
        <taxon>Embryophyta</taxon>
        <taxon>Tracheophyta</taxon>
        <taxon>Spermatophyta</taxon>
        <taxon>Magnoliopsida</taxon>
        <taxon>eudicotyledons</taxon>
        <taxon>Gunneridae</taxon>
        <taxon>Pentapetalae</taxon>
        <taxon>rosids</taxon>
        <taxon>malvids</taxon>
        <taxon>Malvales</taxon>
        <taxon>Malvaceae</taxon>
        <taxon>Malvoideae</taxon>
        <taxon>Gossypium</taxon>
    </lineage>
</organism>
<accession>A0A9D3UX14</accession>
<dbReference type="EMBL" id="JAIQCV010000009">
    <property type="protein sequence ID" value="KAH1063990.1"/>
    <property type="molecule type" value="Genomic_DNA"/>
</dbReference>